<sequence>MIKRFQNKGNVYALNCIIIKKAVYKEKFFAFSSKYFSYYKKKLAVQLLWEWNKSRAIKFYLQISQL</sequence>
<organism evidence="1 2">
    <name type="scientific">Enterococcus canintestini</name>
    <dbReference type="NCBI Taxonomy" id="317010"/>
    <lineage>
        <taxon>Bacteria</taxon>
        <taxon>Bacillati</taxon>
        <taxon>Bacillota</taxon>
        <taxon>Bacilli</taxon>
        <taxon>Lactobacillales</taxon>
        <taxon>Enterococcaceae</taxon>
        <taxon>Enterococcus</taxon>
    </lineage>
</organism>
<dbReference type="EMBL" id="LHUG01000006">
    <property type="protein sequence ID" value="PAB00583.1"/>
    <property type="molecule type" value="Genomic_DNA"/>
</dbReference>
<protein>
    <submittedName>
        <fullName evidence="1">Uncharacterized protein</fullName>
    </submittedName>
</protein>
<proteinExistence type="predicted"/>
<comment type="caution">
    <text evidence="1">The sequence shown here is derived from an EMBL/GenBank/DDBJ whole genome shotgun (WGS) entry which is preliminary data.</text>
</comment>
<dbReference type="Proteomes" id="UP000216797">
    <property type="component" value="Unassembled WGS sequence"/>
</dbReference>
<keyword evidence="2" id="KW-1185">Reference proteome</keyword>
<reference evidence="1 2" key="1">
    <citation type="submission" date="2015-08" db="EMBL/GenBank/DDBJ databases">
        <title>Enterococcus genome sequence.</title>
        <authorList>
            <person name="Acedo J.Z."/>
            <person name="Vederas J.C."/>
        </authorList>
    </citation>
    <scope>NUCLEOTIDE SEQUENCE [LARGE SCALE GENOMIC DNA]</scope>
    <source>
        <strain evidence="1 2">49</strain>
    </source>
</reference>
<gene>
    <name evidence="1" type="ORF">AKL21_08815</name>
</gene>
<evidence type="ECO:0000313" key="1">
    <source>
        <dbReference type="EMBL" id="PAB00583.1"/>
    </source>
</evidence>
<name>A0A267HSX2_9ENTE</name>
<evidence type="ECO:0000313" key="2">
    <source>
        <dbReference type="Proteomes" id="UP000216797"/>
    </source>
</evidence>
<accession>A0A267HSX2</accession>
<dbReference type="AlphaFoldDB" id="A0A267HSX2"/>